<accession>A0ABT1T767</accession>
<name>A0ABT1T767_9SPHI</name>
<sequence length="217" mass="24129">MYKKLLLAFVSIVAIQTAKAQTEKGSQMLGVSFGFSTSSSDYKSLNTNDNTYGVNSHGKQTYYSFAPNYSYFIADKLDIGVSVGYGQSKQEYTNSSNWPLQKSHGFNSSIYLRKYFLYDNKIGIRTGPYLTYANSKQSYLNSDFTPGYYSSENDIYNGGIGLDFVYFPIKRLGLSAGMGNISYTHQITDGYSKGTSNSFGLNFANSLNLSVNYVFGK</sequence>
<evidence type="ECO:0000256" key="1">
    <source>
        <dbReference type="SAM" id="SignalP"/>
    </source>
</evidence>
<evidence type="ECO:0000313" key="2">
    <source>
        <dbReference type="EMBL" id="MCQ6960459.1"/>
    </source>
</evidence>
<dbReference type="RefSeq" id="WP_256540638.1">
    <property type="nucleotide sequence ID" value="NZ_JANHOH010000007.1"/>
</dbReference>
<dbReference type="EMBL" id="JANHOH010000007">
    <property type="protein sequence ID" value="MCQ6960459.1"/>
    <property type="molecule type" value="Genomic_DNA"/>
</dbReference>
<dbReference type="Proteomes" id="UP001204376">
    <property type="component" value="Unassembled WGS sequence"/>
</dbReference>
<proteinExistence type="predicted"/>
<protein>
    <recommendedName>
        <fullName evidence="4">Outer membrane protein beta-barrel domain-containing protein</fullName>
    </recommendedName>
</protein>
<keyword evidence="1" id="KW-0732">Signal</keyword>
<comment type="caution">
    <text evidence="2">The sequence shown here is derived from an EMBL/GenBank/DDBJ whole genome shotgun (WGS) entry which is preliminary data.</text>
</comment>
<keyword evidence="3" id="KW-1185">Reference proteome</keyword>
<organism evidence="2 3">
    <name type="scientific">Mucilaginibacter aquariorum</name>
    <dbReference type="NCBI Taxonomy" id="2967225"/>
    <lineage>
        <taxon>Bacteria</taxon>
        <taxon>Pseudomonadati</taxon>
        <taxon>Bacteroidota</taxon>
        <taxon>Sphingobacteriia</taxon>
        <taxon>Sphingobacteriales</taxon>
        <taxon>Sphingobacteriaceae</taxon>
        <taxon>Mucilaginibacter</taxon>
    </lineage>
</organism>
<evidence type="ECO:0008006" key="4">
    <source>
        <dbReference type="Google" id="ProtNLM"/>
    </source>
</evidence>
<gene>
    <name evidence="2" type="ORF">NPE20_20940</name>
</gene>
<evidence type="ECO:0000313" key="3">
    <source>
        <dbReference type="Proteomes" id="UP001204376"/>
    </source>
</evidence>
<reference evidence="2 3" key="1">
    <citation type="submission" date="2022-07" db="EMBL/GenBank/DDBJ databases">
        <title>Mucilaginibacter sp. JC4.</title>
        <authorList>
            <person name="Le V."/>
            <person name="Ko S.-R."/>
            <person name="Ahn C.-Y."/>
            <person name="Oh H.-M."/>
        </authorList>
    </citation>
    <scope>NUCLEOTIDE SEQUENCE [LARGE SCALE GENOMIC DNA]</scope>
    <source>
        <strain evidence="2 3">JC4</strain>
    </source>
</reference>
<feature type="chain" id="PRO_5046585153" description="Outer membrane protein beta-barrel domain-containing protein" evidence="1">
    <location>
        <begin position="21"/>
        <end position="217"/>
    </location>
</feature>
<feature type="signal peptide" evidence="1">
    <location>
        <begin position="1"/>
        <end position="20"/>
    </location>
</feature>